<feature type="region of interest" description="Disordered" evidence="1">
    <location>
        <begin position="84"/>
        <end position="138"/>
    </location>
</feature>
<feature type="domain" description="Transcription factor TFIIIC triple barrel" evidence="2">
    <location>
        <begin position="49"/>
        <end position="282"/>
    </location>
</feature>
<feature type="compositionally biased region" description="Basic residues" evidence="1">
    <location>
        <begin position="396"/>
        <end position="411"/>
    </location>
</feature>
<feature type="compositionally biased region" description="Polar residues" evidence="1">
    <location>
        <begin position="93"/>
        <end position="104"/>
    </location>
</feature>
<dbReference type="Gene3D" id="2.60.40.4370">
    <property type="match status" value="1"/>
</dbReference>
<protein>
    <submittedName>
        <fullName evidence="3">Vacuolar protein sorting-associated protein 62</fullName>
    </submittedName>
</protein>
<organism evidence="3 4">
    <name type="scientific">Gnomoniopsis smithogilvyi</name>
    <dbReference type="NCBI Taxonomy" id="1191159"/>
    <lineage>
        <taxon>Eukaryota</taxon>
        <taxon>Fungi</taxon>
        <taxon>Dikarya</taxon>
        <taxon>Ascomycota</taxon>
        <taxon>Pezizomycotina</taxon>
        <taxon>Sordariomycetes</taxon>
        <taxon>Sordariomycetidae</taxon>
        <taxon>Diaporthales</taxon>
        <taxon>Gnomoniaceae</taxon>
        <taxon>Gnomoniopsis</taxon>
    </lineage>
</organism>
<feature type="region of interest" description="Disordered" evidence="1">
    <location>
        <begin position="363"/>
        <end position="466"/>
    </location>
</feature>
<sequence>MASPNEAPGGKMSVGWPGVTSEFSASFPIATSCKPVDNEDEWEYEYSATETETYYVTMDLSHSGMFEKVKDQFHNQTRGGYRQWFNPVYADPNKNTQLRPTKTNAVLFGDDKDDEDEVLPRDDDDDESEHEGRDTAVNGQADLEAHKNAQQQSDGENAIDPALRDKGEETPAASRGPSRAPSRAPSRPPSDMPPEDNEPKKPARIRNIGEIQVLDLHSDNPIISYKGRIFSGSWASNIGTELIFGAHDEVAERDLPHLQALPGGVDLMAASSVRILTTPADLRPKHHPEGGPALMLPYAHRRPAPDRYRAMRKEAKIEIPIAFDKHGRRKPQARFLENLMAIKVKKKELDEVTTITKDTARDYVDKDEDPEEASAQKKRARDRRRQKRLQAERAAKPKKRRLGGNGRRRNRVVSFVDNDKRQSSAEDTSSRLTPKTWGELGTGTPNGEIAATGASANGRDTNMQGA</sequence>
<dbReference type="Proteomes" id="UP001140453">
    <property type="component" value="Unassembled WGS sequence"/>
</dbReference>
<evidence type="ECO:0000259" key="2">
    <source>
        <dbReference type="Pfam" id="PF10419"/>
    </source>
</evidence>
<proteinExistence type="predicted"/>
<gene>
    <name evidence="3" type="primary">VPS62_2</name>
    <name evidence="3" type="ORF">N0V93_000852</name>
</gene>
<keyword evidence="4" id="KW-1185">Reference proteome</keyword>
<dbReference type="AlphaFoldDB" id="A0A9W8Z2F6"/>
<feature type="compositionally biased region" description="Basic residues" evidence="1">
    <location>
        <begin position="376"/>
        <end position="388"/>
    </location>
</feature>
<feature type="compositionally biased region" description="Acidic residues" evidence="1">
    <location>
        <begin position="111"/>
        <end position="129"/>
    </location>
</feature>
<dbReference type="InterPro" id="IPR019481">
    <property type="entry name" value="TFIIIC_triple_barrel"/>
</dbReference>
<reference evidence="3" key="1">
    <citation type="submission" date="2022-10" db="EMBL/GenBank/DDBJ databases">
        <title>Tapping the CABI collections for fungal endophytes: first genome assemblies for Collariella, Neodidymelliopsis, Ascochyta clinopodiicola, Didymella pomorum, Didymosphaeria variabile, Neocosmospora piperis and Neocucurbitaria cava.</title>
        <authorList>
            <person name="Hill R."/>
        </authorList>
    </citation>
    <scope>NUCLEOTIDE SEQUENCE</scope>
    <source>
        <strain evidence="3">IMI 355082</strain>
    </source>
</reference>
<evidence type="ECO:0000313" key="3">
    <source>
        <dbReference type="EMBL" id="KAJ4396631.1"/>
    </source>
</evidence>
<feature type="region of interest" description="Disordered" evidence="1">
    <location>
        <begin position="167"/>
        <end position="202"/>
    </location>
</feature>
<feature type="compositionally biased region" description="Polar residues" evidence="1">
    <location>
        <begin position="454"/>
        <end position="466"/>
    </location>
</feature>
<dbReference type="Pfam" id="PF10419">
    <property type="entry name" value="TFIIIC_sub6"/>
    <property type="match status" value="1"/>
</dbReference>
<comment type="caution">
    <text evidence="3">The sequence shown here is derived from an EMBL/GenBank/DDBJ whole genome shotgun (WGS) entry which is preliminary data.</text>
</comment>
<dbReference type="OrthoDB" id="1877767at2759"/>
<evidence type="ECO:0000256" key="1">
    <source>
        <dbReference type="SAM" id="MobiDB-lite"/>
    </source>
</evidence>
<feature type="compositionally biased region" description="Low complexity" evidence="1">
    <location>
        <begin position="171"/>
        <end position="185"/>
    </location>
</feature>
<accession>A0A9W8Z2F6</accession>
<dbReference type="EMBL" id="JAPEVB010000001">
    <property type="protein sequence ID" value="KAJ4396631.1"/>
    <property type="molecule type" value="Genomic_DNA"/>
</dbReference>
<evidence type="ECO:0000313" key="4">
    <source>
        <dbReference type="Proteomes" id="UP001140453"/>
    </source>
</evidence>
<name>A0A9W8Z2F6_9PEZI</name>